<dbReference type="Proteomes" id="UP000075880">
    <property type="component" value="Unassembled WGS sequence"/>
</dbReference>
<evidence type="ECO:0000313" key="3">
    <source>
        <dbReference type="Proteomes" id="UP000075880"/>
    </source>
</evidence>
<organism evidence="2 3">
    <name type="scientific">Anopheles atroparvus</name>
    <name type="common">European mosquito</name>
    <dbReference type="NCBI Taxonomy" id="41427"/>
    <lineage>
        <taxon>Eukaryota</taxon>
        <taxon>Metazoa</taxon>
        <taxon>Ecdysozoa</taxon>
        <taxon>Arthropoda</taxon>
        <taxon>Hexapoda</taxon>
        <taxon>Insecta</taxon>
        <taxon>Pterygota</taxon>
        <taxon>Neoptera</taxon>
        <taxon>Endopterygota</taxon>
        <taxon>Diptera</taxon>
        <taxon>Nematocera</taxon>
        <taxon>Culicoidea</taxon>
        <taxon>Culicidae</taxon>
        <taxon>Anophelinae</taxon>
        <taxon>Anopheles</taxon>
    </lineage>
</organism>
<name>A0AAG5CWT9_ANOAO</name>
<feature type="compositionally biased region" description="Basic and acidic residues" evidence="1">
    <location>
        <begin position="31"/>
        <end position="42"/>
    </location>
</feature>
<keyword evidence="3" id="KW-1185">Reference proteome</keyword>
<accession>A0AAG5CWT9</accession>
<feature type="compositionally biased region" description="Low complexity" evidence="1">
    <location>
        <begin position="14"/>
        <end position="30"/>
    </location>
</feature>
<evidence type="ECO:0000256" key="1">
    <source>
        <dbReference type="SAM" id="MobiDB-lite"/>
    </source>
</evidence>
<proteinExistence type="predicted"/>
<dbReference type="AlphaFoldDB" id="A0AAG5CWT9"/>
<protein>
    <submittedName>
        <fullName evidence="2">Uncharacterized protein</fullName>
    </submittedName>
</protein>
<dbReference type="EnsemblMetazoa" id="ENSAATROPT003480">
    <property type="protein sequence ID" value="ENSAATROPP003342"/>
    <property type="gene ID" value="ENSAATROPG002760"/>
</dbReference>
<reference evidence="2" key="1">
    <citation type="submission" date="2024-04" db="UniProtKB">
        <authorList>
            <consortium name="EnsemblMetazoa"/>
        </authorList>
    </citation>
    <scope>IDENTIFICATION</scope>
    <source>
        <strain evidence="2">EBRO</strain>
    </source>
</reference>
<feature type="compositionally biased region" description="Basic residues" evidence="1">
    <location>
        <begin position="1"/>
        <end position="10"/>
    </location>
</feature>
<feature type="region of interest" description="Disordered" evidence="1">
    <location>
        <begin position="1"/>
        <end position="85"/>
    </location>
</feature>
<sequence>MSVTSRHRLHRDSSPTPTRTATASACSTLRTRMDSSRRETTCRRPHRSRKLSSAPCDCWRTSAGTRKSRRTPSSVTFPPVAIRLS</sequence>
<evidence type="ECO:0000313" key="2">
    <source>
        <dbReference type="EnsemblMetazoa" id="ENSAATROPP003342"/>
    </source>
</evidence>